<accession>A0A318KDU2</accession>
<evidence type="ECO:0000313" key="2">
    <source>
        <dbReference type="Proteomes" id="UP000247555"/>
    </source>
</evidence>
<dbReference type="RefSeq" id="WP_110391966.1">
    <property type="nucleotide sequence ID" value="NZ_QJKI01000029.1"/>
</dbReference>
<dbReference type="Proteomes" id="UP000247555">
    <property type="component" value="Unassembled WGS sequence"/>
</dbReference>
<name>A0A318KDU2_9NEIS</name>
<sequence length="518" mass="56355">MPIFRVYLRHPATTAPAWDYAETVVTACAAEAIAHAHAQWSHSRPEVAVPALPHCQTQAIMIETSHLLAASTLSPGQQAAIHELERRVSHLLHDTLHGTFRLVSAPAGLPMPLTEARGWRKGGLSTLDSLLTMAGNSQLTLSSERFSALYQHILRGIAFVWSEQDRAILRREESQASDTLSAVLAASASLRPAIIWPADDALQAVFDQLCRRFGAPEALPDSHAALIDALAGYRARAGESYALRRWRGLAQARLDAALSHTQQANADNGGAALAAGGHQPAYQLDTPPATLWTQLCDTHQQVSLPLRLSDFTGEVVTVGLGSGMPFCLRVADVLTLHAGEQHELDLSRYVRADSRVSLTLDWSGVCALRPRPLALDAQARQGWYAREILREVLDLTWQPVSSLKLVNPDFDLNYLFGQGMAFSRLDHWVISQQPTLTLTLDRVDTARLRAELPTGAPARAQVLRLFNLGGGDSGWHVRELHIEGEHARLTLAAPAPDARTPRPAYVLGGVPAFPPLGV</sequence>
<reference evidence="1 2" key="1">
    <citation type="submission" date="2018-05" db="EMBL/GenBank/DDBJ databases">
        <title>Genomic Encyclopedia of Type Strains, Phase IV (KMG-IV): sequencing the most valuable type-strain genomes for metagenomic binning, comparative biology and taxonomic classification.</title>
        <authorList>
            <person name="Goeker M."/>
        </authorList>
    </citation>
    <scope>NUCLEOTIDE SEQUENCE [LARGE SCALE GENOMIC DNA]</scope>
    <source>
        <strain evidence="1 2">DSM 29661</strain>
    </source>
</reference>
<gene>
    <name evidence="1" type="ORF">DFR34_1291</name>
</gene>
<dbReference type="OrthoDB" id="9113695at2"/>
<comment type="caution">
    <text evidence="1">The sequence shown here is derived from an EMBL/GenBank/DDBJ whole genome shotgun (WGS) entry which is preliminary data.</text>
</comment>
<keyword evidence="2" id="KW-1185">Reference proteome</keyword>
<protein>
    <submittedName>
        <fullName evidence="1">Uncharacterized protein</fullName>
    </submittedName>
</protein>
<proteinExistence type="predicted"/>
<dbReference type="EMBL" id="QJKI01000029">
    <property type="protein sequence ID" value="PXX74665.1"/>
    <property type="molecule type" value="Genomic_DNA"/>
</dbReference>
<dbReference type="AlphaFoldDB" id="A0A318KDU2"/>
<evidence type="ECO:0000313" key="1">
    <source>
        <dbReference type="EMBL" id="PXX74665.1"/>
    </source>
</evidence>
<organism evidence="1 2">
    <name type="scientific">Rivihabitans pingtungensis</name>
    <dbReference type="NCBI Taxonomy" id="1054498"/>
    <lineage>
        <taxon>Bacteria</taxon>
        <taxon>Pseudomonadati</taxon>
        <taxon>Pseudomonadota</taxon>
        <taxon>Betaproteobacteria</taxon>
        <taxon>Neisseriales</taxon>
        <taxon>Aquaspirillaceae</taxon>
        <taxon>Rivihabitans</taxon>
    </lineage>
</organism>